<feature type="domain" description="DUF4435" evidence="2">
    <location>
        <begin position="134"/>
        <end position="255"/>
    </location>
</feature>
<accession>H0F158</accession>
<dbReference type="PANTHER" id="PTHR32182">
    <property type="entry name" value="DNA REPLICATION AND REPAIR PROTEIN RECF"/>
    <property type="match status" value="1"/>
</dbReference>
<sequence length="384" mass="43144">MPHRVLHISGDDIQVSPPNTDTRYNASEMSDGERAIFYLIGQTLVAAPNSLLVIDEPELHVHRSVISKLWDELESARQDCAFVFITHDLDFAAARIAQKYVIRDYDPAPRWTLDVVPDDTGFSEQTTTLILGSRRPILFVEGDTDSLDIAIYRTCYPDWTIVPRGSCEEVIHSVVTMRRNQHLTRVHCSGIVDADDYQADDLEYLRNLGVAALPVSEIENIVLLPQVSRAIAESDGYTGAELADRLDSLKEAVFQSLNTAAAVDRVVTRYCRRRIDRLLKKVDLSAAGDVSQITADYIRQTAALDIQDIAQRATNRISEALRDRDLPTLLANYDNKALMSLAATHLRRTRLADFESWLVRVLRNNSVPNLIDAIRHNLPVVEAQ</sequence>
<keyword evidence="3" id="KW-0067">ATP-binding</keyword>
<dbReference type="eggNOG" id="COG0444">
    <property type="taxonomic scope" value="Bacteria"/>
</dbReference>
<dbReference type="SUPFAM" id="SSF52540">
    <property type="entry name" value="P-loop containing nucleoside triphosphate hydrolases"/>
    <property type="match status" value="1"/>
</dbReference>
<dbReference type="Proteomes" id="UP000003113">
    <property type="component" value="Unassembled WGS sequence"/>
</dbReference>
<protein>
    <submittedName>
        <fullName evidence="3">ABC transporter ATP-binding protein</fullName>
    </submittedName>
</protein>
<dbReference type="EMBL" id="AGUF01000012">
    <property type="protein sequence ID" value="EHK67963.1"/>
    <property type="molecule type" value="Genomic_DNA"/>
</dbReference>
<dbReference type="GO" id="GO:0000731">
    <property type="term" value="P:DNA synthesis involved in DNA repair"/>
    <property type="evidence" value="ECO:0007669"/>
    <property type="project" value="TreeGrafter"/>
</dbReference>
<evidence type="ECO:0000259" key="1">
    <source>
        <dbReference type="Pfam" id="PF13304"/>
    </source>
</evidence>
<evidence type="ECO:0000313" key="4">
    <source>
        <dbReference type="Proteomes" id="UP000003113"/>
    </source>
</evidence>
<dbReference type="Gene3D" id="3.40.50.300">
    <property type="entry name" value="P-loop containing nucleotide triphosphate hydrolases"/>
    <property type="match status" value="1"/>
</dbReference>
<evidence type="ECO:0000313" key="3">
    <source>
        <dbReference type="EMBL" id="EHK67963.1"/>
    </source>
</evidence>
<dbReference type="InterPro" id="IPR029492">
    <property type="entry name" value="DUF4435"/>
</dbReference>
<proteinExistence type="predicted"/>
<feature type="domain" description="ATPase AAA-type core" evidence="1">
    <location>
        <begin position="25"/>
        <end position="88"/>
    </location>
</feature>
<dbReference type="GO" id="GO:0016887">
    <property type="term" value="F:ATP hydrolysis activity"/>
    <property type="evidence" value="ECO:0007669"/>
    <property type="project" value="InterPro"/>
</dbReference>
<dbReference type="GO" id="GO:0006302">
    <property type="term" value="P:double-strand break repair"/>
    <property type="evidence" value="ECO:0007669"/>
    <property type="project" value="TreeGrafter"/>
</dbReference>
<evidence type="ECO:0000259" key="2">
    <source>
        <dbReference type="Pfam" id="PF14491"/>
    </source>
</evidence>
<dbReference type="InterPro" id="IPR027417">
    <property type="entry name" value="P-loop_NTPase"/>
</dbReference>
<keyword evidence="4" id="KW-1185">Reference proteome</keyword>
<dbReference type="InterPro" id="IPR003959">
    <property type="entry name" value="ATPase_AAA_core"/>
</dbReference>
<dbReference type="CDD" id="cd00267">
    <property type="entry name" value="ABC_ATPase"/>
    <property type="match status" value="1"/>
</dbReference>
<dbReference type="AlphaFoldDB" id="H0F158"/>
<keyword evidence="3" id="KW-0547">Nucleotide-binding</keyword>
<dbReference type="PANTHER" id="PTHR32182:SF22">
    <property type="entry name" value="ATP-DEPENDENT ENDONUCLEASE, OLD FAMILY-RELATED"/>
    <property type="match status" value="1"/>
</dbReference>
<reference evidence="3 4" key="1">
    <citation type="journal article" date="2012" name="J. Bacteriol.">
        <title>Genome sequence of the highly efficient arsenite-oxidizing bacterium Achromobacter arsenitoxydans SY8.</title>
        <authorList>
            <person name="Li X."/>
            <person name="Hu Y."/>
            <person name="Gong J."/>
            <person name="Lin Y."/>
            <person name="Johnstone L."/>
            <person name="Rensing C."/>
            <person name="Wang G."/>
        </authorList>
    </citation>
    <scope>NUCLEOTIDE SEQUENCE [LARGE SCALE GENOMIC DNA]</scope>
    <source>
        <strain evidence="3 4">SY8</strain>
    </source>
</reference>
<dbReference type="Pfam" id="PF14491">
    <property type="entry name" value="DUF4435"/>
    <property type="match status" value="1"/>
</dbReference>
<dbReference type="GO" id="GO:0005524">
    <property type="term" value="F:ATP binding"/>
    <property type="evidence" value="ECO:0007669"/>
    <property type="project" value="UniProtKB-KW"/>
</dbReference>
<dbReference type="PATRIC" id="fig|477184.5.peg.478"/>
<dbReference type="Pfam" id="PF13304">
    <property type="entry name" value="AAA_21"/>
    <property type="match status" value="1"/>
</dbReference>
<name>H0F158_9BURK</name>
<comment type="caution">
    <text evidence="3">The sequence shown here is derived from an EMBL/GenBank/DDBJ whole genome shotgun (WGS) entry which is preliminary data.</text>
</comment>
<gene>
    <name evidence="3" type="ORF">KYC_02449</name>
</gene>
<organism evidence="3 4">
    <name type="scientific">Achromobacter arsenitoxydans SY8</name>
    <dbReference type="NCBI Taxonomy" id="477184"/>
    <lineage>
        <taxon>Bacteria</taxon>
        <taxon>Pseudomonadati</taxon>
        <taxon>Pseudomonadota</taxon>
        <taxon>Betaproteobacteria</taxon>
        <taxon>Burkholderiales</taxon>
        <taxon>Alcaligenaceae</taxon>
        <taxon>Achromobacter</taxon>
    </lineage>
</organism>